<dbReference type="AlphaFoldDB" id="A0A814KMP7"/>
<sequence length="618" mass="73262">MEYPKRLQSSYVNDCNDSKRKRLNVTTTDSNNSLMKSIIHFEDLSNDIIYEIFNFLDFRHAYDAFSNLNKRFQNFLTNLSLPVNIDMSSMSKLDFQSYYKQIIIPNIHRIKFLHLSNPFSIDIFLTHNCIVSKLIRLETLILYDIQSKDLENLLTCLISLPYLTSLVMSNIDEGRVTKNLYHEIFHLPMLKYCKISFNNYLLMESSLHISINECSPIEHLIINNDFNIHELSALLSYTPQLRRLSLSNLWQCSNEQIISCPIKLNHLTHVSLNMNNITFDQFEILIKHLFFQLQVLYITITDDKTYLDANRWERLILSYMPYLRIFDIQWEYFPQKNVYTADIFMIESFRTEFWLERQWFFTSTLESASDGCYRVLFSTNPYRRKSYALYGNPSKDMISNCQKNKINSVHHVHIKQEQTIDDCRNYFPNATELTLSYDDINVDKNPPSIILNHIVPLIQLTKLNIKVKSFLFKTMIELLYSTSNIHTLTIEDVCFDKKELVLIQQTEIFQLVSTRNKIKYLTINSIYAFEEIKLFIHLCSQLECLRMCPVYDDFEGILQYLLSKNNSNTQCLFYICVTDFSSEEIVTIDAVMESKETIDDYLAKRITQDFYDDIYFWR</sequence>
<dbReference type="Proteomes" id="UP000663854">
    <property type="component" value="Unassembled WGS sequence"/>
</dbReference>
<gene>
    <name evidence="2" type="ORF">JXQ802_LOCUS25308</name>
    <name evidence="1" type="ORF">PYM288_LOCUS17239</name>
</gene>
<accession>A0A814KMP7</accession>
<dbReference type="Gene3D" id="3.80.10.10">
    <property type="entry name" value="Ribonuclease Inhibitor"/>
    <property type="match status" value="1"/>
</dbReference>
<name>A0A814KMP7_9BILA</name>
<evidence type="ECO:0000313" key="1">
    <source>
        <dbReference type="EMBL" id="CAF1052917.1"/>
    </source>
</evidence>
<comment type="caution">
    <text evidence="1">The sequence shown here is derived from an EMBL/GenBank/DDBJ whole genome shotgun (WGS) entry which is preliminary data.</text>
</comment>
<dbReference type="EMBL" id="CAJNOH010000479">
    <property type="protein sequence ID" value="CAF1052917.1"/>
    <property type="molecule type" value="Genomic_DNA"/>
</dbReference>
<evidence type="ECO:0000313" key="2">
    <source>
        <dbReference type="EMBL" id="CAF1218371.1"/>
    </source>
</evidence>
<evidence type="ECO:0008006" key="5">
    <source>
        <dbReference type="Google" id="ProtNLM"/>
    </source>
</evidence>
<reference evidence="1" key="1">
    <citation type="submission" date="2021-02" db="EMBL/GenBank/DDBJ databases">
        <authorList>
            <person name="Nowell W R."/>
        </authorList>
    </citation>
    <scope>NUCLEOTIDE SEQUENCE</scope>
</reference>
<organism evidence="1 3">
    <name type="scientific">Rotaria sordida</name>
    <dbReference type="NCBI Taxonomy" id="392033"/>
    <lineage>
        <taxon>Eukaryota</taxon>
        <taxon>Metazoa</taxon>
        <taxon>Spiralia</taxon>
        <taxon>Gnathifera</taxon>
        <taxon>Rotifera</taxon>
        <taxon>Eurotatoria</taxon>
        <taxon>Bdelloidea</taxon>
        <taxon>Philodinida</taxon>
        <taxon>Philodinidae</taxon>
        <taxon>Rotaria</taxon>
    </lineage>
</organism>
<keyword evidence="4" id="KW-1185">Reference proteome</keyword>
<proteinExistence type="predicted"/>
<dbReference type="EMBL" id="CAJNOL010000848">
    <property type="protein sequence ID" value="CAF1218371.1"/>
    <property type="molecule type" value="Genomic_DNA"/>
</dbReference>
<evidence type="ECO:0000313" key="3">
    <source>
        <dbReference type="Proteomes" id="UP000663854"/>
    </source>
</evidence>
<dbReference type="Proteomes" id="UP000663870">
    <property type="component" value="Unassembled WGS sequence"/>
</dbReference>
<dbReference type="InterPro" id="IPR032675">
    <property type="entry name" value="LRR_dom_sf"/>
</dbReference>
<dbReference type="SUPFAM" id="SSF52047">
    <property type="entry name" value="RNI-like"/>
    <property type="match status" value="1"/>
</dbReference>
<evidence type="ECO:0000313" key="4">
    <source>
        <dbReference type="Proteomes" id="UP000663870"/>
    </source>
</evidence>
<protein>
    <recommendedName>
        <fullName evidence="5">F-box domain-containing protein</fullName>
    </recommendedName>
</protein>